<name>A0ABQ5HN88_9ASTR</name>
<accession>A0ABQ5HN88</accession>
<dbReference type="PANTHER" id="PTHR11439">
    <property type="entry name" value="GAG-POL-RELATED RETROTRANSPOSON"/>
    <property type="match status" value="1"/>
</dbReference>
<dbReference type="PANTHER" id="PTHR11439:SF521">
    <property type="entry name" value="RNA-DIRECTED DNA POLYMERASE"/>
    <property type="match status" value="1"/>
</dbReference>
<dbReference type="CDD" id="cd09272">
    <property type="entry name" value="RNase_HI_RT_Ty1"/>
    <property type="match status" value="1"/>
</dbReference>
<evidence type="ECO:0000313" key="2">
    <source>
        <dbReference type="Proteomes" id="UP001151760"/>
    </source>
</evidence>
<reference evidence="1" key="2">
    <citation type="submission" date="2022-01" db="EMBL/GenBank/DDBJ databases">
        <authorList>
            <person name="Yamashiro T."/>
            <person name="Shiraishi A."/>
            <person name="Satake H."/>
            <person name="Nakayama K."/>
        </authorList>
    </citation>
    <scope>NUCLEOTIDE SEQUENCE</scope>
</reference>
<protein>
    <submittedName>
        <fullName evidence="1">Zinc finger, CCHC-type containing protein</fullName>
    </submittedName>
</protein>
<dbReference type="EMBL" id="BQNB010019746">
    <property type="protein sequence ID" value="GJT88613.1"/>
    <property type="molecule type" value="Genomic_DNA"/>
</dbReference>
<reference evidence="1" key="1">
    <citation type="journal article" date="2022" name="Int. J. Mol. Sci.">
        <title>Draft Genome of Tanacetum Coccineum: Genomic Comparison of Closely Related Tanacetum-Family Plants.</title>
        <authorList>
            <person name="Yamashiro T."/>
            <person name="Shiraishi A."/>
            <person name="Nakayama K."/>
            <person name="Satake H."/>
        </authorList>
    </citation>
    <scope>NUCLEOTIDE SEQUENCE</scope>
</reference>
<comment type="caution">
    <text evidence="1">The sequence shown here is derived from an EMBL/GenBank/DDBJ whole genome shotgun (WGS) entry which is preliminary data.</text>
</comment>
<sequence length="253" mass="28400">MSLINETEEIGPVVPEKVTEEVVVQQPEAELRIRKRNRTPKNFKPEFQLYLIEGTRDEFQDVAFWKEAINDEMDSIMGNNTWVLADLPPGTLDQAQVDMTKEFCHLGLGSPIERTRINLITLDCGTLEKVLPWDTSEKLMPNNLGKLSSLTYTVYPSVLEGYTDARWISNTKDNLFTNGCVFLLSGGAISWASKKKTCITSSIMESEFVALAAAGKEAEWLRNLILEIPLWSKFITPISIRCDSAATLAKAYS</sequence>
<proteinExistence type="predicted"/>
<gene>
    <name evidence="1" type="ORF">Tco_1070330</name>
</gene>
<dbReference type="Proteomes" id="UP001151760">
    <property type="component" value="Unassembled WGS sequence"/>
</dbReference>
<evidence type="ECO:0000313" key="1">
    <source>
        <dbReference type="EMBL" id="GJT88613.1"/>
    </source>
</evidence>
<keyword evidence="2" id="KW-1185">Reference proteome</keyword>
<organism evidence="1 2">
    <name type="scientific">Tanacetum coccineum</name>
    <dbReference type="NCBI Taxonomy" id="301880"/>
    <lineage>
        <taxon>Eukaryota</taxon>
        <taxon>Viridiplantae</taxon>
        <taxon>Streptophyta</taxon>
        <taxon>Embryophyta</taxon>
        <taxon>Tracheophyta</taxon>
        <taxon>Spermatophyta</taxon>
        <taxon>Magnoliopsida</taxon>
        <taxon>eudicotyledons</taxon>
        <taxon>Gunneridae</taxon>
        <taxon>Pentapetalae</taxon>
        <taxon>asterids</taxon>
        <taxon>campanulids</taxon>
        <taxon>Asterales</taxon>
        <taxon>Asteraceae</taxon>
        <taxon>Asteroideae</taxon>
        <taxon>Anthemideae</taxon>
        <taxon>Anthemidinae</taxon>
        <taxon>Tanacetum</taxon>
    </lineage>
</organism>